<dbReference type="EMBL" id="LACI01002563">
    <property type="protein sequence ID" value="KJU81767.1"/>
    <property type="molecule type" value="Genomic_DNA"/>
</dbReference>
<name>A0A0F3GIX4_9BACT</name>
<gene>
    <name evidence="1" type="ORF">MBAV_006037</name>
</gene>
<keyword evidence="2" id="KW-1185">Reference proteome</keyword>
<accession>A0A0F3GIX4</accession>
<evidence type="ECO:0000313" key="1">
    <source>
        <dbReference type="EMBL" id="KJU81767.1"/>
    </source>
</evidence>
<protein>
    <submittedName>
        <fullName evidence="1">Uncharacterized protein</fullName>
    </submittedName>
</protein>
<reference evidence="1 2" key="1">
    <citation type="submission" date="2015-02" db="EMBL/GenBank/DDBJ databases">
        <title>Single-cell genomics of uncultivated deep-branching MTB reveals a conserved set of magnetosome genes.</title>
        <authorList>
            <person name="Kolinko S."/>
            <person name="Richter M."/>
            <person name="Glockner F.O."/>
            <person name="Brachmann A."/>
            <person name="Schuler D."/>
        </authorList>
    </citation>
    <scope>NUCLEOTIDE SEQUENCE [LARGE SCALE GENOMIC DNA]</scope>
    <source>
        <strain evidence="1">TM-1</strain>
    </source>
</reference>
<sequence length="86" mass="9502">MAPLPCKGAIALDPIISHSIIMPKNSCHFSITCFTHPIYLAAKRYNTIAPGDLVSYDTDNGFFMVYNKTINDKGSLGTQNKTTYRS</sequence>
<proteinExistence type="predicted"/>
<dbReference type="Proteomes" id="UP000033423">
    <property type="component" value="Unassembled WGS sequence"/>
</dbReference>
<comment type="caution">
    <text evidence="1">The sequence shown here is derived from an EMBL/GenBank/DDBJ whole genome shotgun (WGS) entry which is preliminary data.</text>
</comment>
<dbReference type="AlphaFoldDB" id="A0A0F3GIX4"/>
<evidence type="ECO:0000313" key="2">
    <source>
        <dbReference type="Proteomes" id="UP000033423"/>
    </source>
</evidence>
<organism evidence="1 2">
    <name type="scientific">Candidatus Magnetobacterium bavaricum</name>
    <dbReference type="NCBI Taxonomy" id="29290"/>
    <lineage>
        <taxon>Bacteria</taxon>
        <taxon>Pseudomonadati</taxon>
        <taxon>Nitrospirota</taxon>
        <taxon>Thermodesulfovibrionia</taxon>
        <taxon>Thermodesulfovibrionales</taxon>
        <taxon>Candidatus Magnetobacteriaceae</taxon>
        <taxon>Candidatus Magnetobacterium</taxon>
    </lineage>
</organism>